<organism evidence="1 2">
    <name type="scientific">Rubrobacter tropicus</name>
    <dbReference type="NCBI Taxonomy" id="2653851"/>
    <lineage>
        <taxon>Bacteria</taxon>
        <taxon>Bacillati</taxon>
        <taxon>Actinomycetota</taxon>
        <taxon>Rubrobacteria</taxon>
        <taxon>Rubrobacterales</taxon>
        <taxon>Rubrobacteraceae</taxon>
        <taxon>Rubrobacter</taxon>
    </lineage>
</organism>
<dbReference type="InterPro" id="IPR036249">
    <property type="entry name" value="Thioredoxin-like_sf"/>
</dbReference>
<protein>
    <recommendedName>
        <fullName evidence="3">Redoxin domain-containing protein</fullName>
    </recommendedName>
</protein>
<dbReference type="AlphaFoldDB" id="A0A6G8Q4N3"/>
<proteinExistence type="predicted"/>
<gene>
    <name evidence="1" type="ORF">GBA63_01285</name>
</gene>
<reference evidence="1 2" key="1">
    <citation type="submission" date="2019-10" db="EMBL/GenBank/DDBJ databases">
        <title>Rubrobacter sp nov SCSIO 52090 isolated from a deep-sea sediment in the South China Sea.</title>
        <authorList>
            <person name="Chen R.W."/>
        </authorList>
    </citation>
    <scope>NUCLEOTIDE SEQUENCE [LARGE SCALE GENOMIC DNA]</scope>
    <source>
        <strain evidence="1 2">SCSIO 52909</strain>
    </source>
</reference>
<dbReference type="RefSeq" id="WP_166172758.1">
    <property type="nucleotide sequence ID" value="NZ_CP045119.1"/>
</dbReference>
<dbReference type="KEGG" id="rub:GBA63_01285"/>
<dbReference type="EMBL" id="CP045119">
    <property type="protein sequence ID" value="QIN81410.1"/>
    <property type="molecule type" value="Genomic_DNA"/>
</dbReference>
<keyword evidence="2" id="KW-1185">Reference proteome</keyword>
<evidence type="ECO:0000313" key="2">
    <source>
        <dbReference type="Proteomes" id="UP000501452"/>
    </source>
</evidence>
<name>A0A6G8Q4N3_9ACTN</name>
<dbReference type="SUPFAM" id="SSF52833">
    <property type="entry name" value="Thioredoxin-like"/>
    <property type="match status" value="1"/>
</dbReference>
<dbReference type="Gene3D" id="3.40.30.10">
    <property type="entry name" value="Glutaredoxin"/>
    <property type="match status" value="1"/>
</dbReference>
<sequence>MEARLESGELAPDFDLVAAGSGRRVGLRDQAGRKVVLIFHLQGTAPTAREINHAVRNRFPDPEDVLVASVIDLSIVPPAYWITVGLVLGNAYDQATRELPPDVEPADYLVFLPDWGGRVSRRYGARDTGRAAAITVIDGDSNITLSYQGEGPVEAVLGALESG</sequence>
<evidence type="ECO:0008006" key="3">
    <source>
        <dbReference type="Google" id="ProtNLM"/>
    </source>
</evidence>
<dbReference type="Proteomes" id="UP000501452">
    <property type="component" value="Chromosome"/>
</dbReference>
<accession>A0A6G8Q4N3</accession>
<evidence type="ECO:0000313" key="1">
    <source>
        <dbReference type="EMBL" id="QIN81410.1"/>
    </source>
</evidence>